<dbReference type="InterPro" id="IPR000782">
    <property type="entry name" value="FAS1_domain"/>
</dbReference>
<evidence type="ECO:0000256" key="1">
    <source>
        <dbReference type="ARBA" id="ARBA00007843"/>
    </source>
</evidence>
<evidence type="ECO:0000313" key="3">
    <source>
        <dbReference type="EMBL" id="KAL3652379.1"/>
    </source>
</evidence>
<evidence type="ECO:0000313" key="4">
    <source>
        <dbReference type="Proteomes" id="UP001632038"/>
    </source>
</evidence>
<dbReference type="SUPFAM" id="SSF82153">
    <property type="entry name" value="FAS1 domain"/>
    <property type="match status" value="2"/>
</dbReference>
<dbReference type="SMART" id="SM00554">
    <property type="entry name" value="FAS1"/>
    <property type="match status" value="2"/>
</dbReference>
<feature type="domain" description="FAS1" evidence="2">
    <location>
        <begin position="220"/>
        <end position="349"/>
    </location>
</feature>
<keyword evidence="4" id="KW-1185">Reference proteome</keyword>
<reference evidence="4" key="1">
    <citation type="journal article" date="2024" name="IScience">
        <title>Strigolactones Initiate the Formation of Haustorium-like Structures in Castilleja.</title>
        <authorList>
            <person name="Buerger M."/>
            <person name="Peterson D."/>
            <person name="Chory J."/>
        </authorList>
    </citation>
    <scope>NUCLEOTIDE SEQUENCE [LARGE SCALE GENOMIC DNA]</scope>
</reference>
<dbReference type="Pfam" id="PF02469">
    <property type="entry name" value="Fasciclin"/>
    <property type="match status" value="1"/>
</dbReference>
<evidence type="ECO:0000259" key="2">
    <source>
        <dbReference type="PROSITE" id="PS50213"/>
    </source>
</evidence>
<dbReference type="Proteomes" id="UP001632038">
    <property type="component" value="Unassembled WGS sequence"/>
</dbReference>
<dbReference type="InterPro" id="IPR036378">
    <property type="entry name" value="FAS1_dom_sf"/>
</dbReference>
<sequence>MDEYEDTSPASSSSQSSTMANSSCSHCWHGPFYIAMAITLAYMAFKTADHARPETQIPPGHGMALNASSALRRHGGFHITATLLQISPELFFSGAESTIFAIQDSAISNLSVPPWAMRPLLRYHAAPSVLPMAALLKKPAGFCFKTLADDKYLAITKNDAASGNVEINSVSISHPDLFLEGPFSVHGVSGPFEVDQSPPCDFNSQNTSLAMYGSDQAVQWTRIIRLLASNGFVSFAVGLNSVIDGIVQDYQNLSCVTIFAPPNSGFISSSSPFLDKIVKIHILPQKFGYLELGAAENSSLRTLMPSYNLKIDKFSENIAINGVEITQPNLFLSEKFVIHGISKEFDEVELFTF</sequence>
<dbReference type="Gene3D" id="2.30.180.10">
    <property type="entry name" value="FAS1 domain"/>
    <property type="match status" value="2"/>
</dbReference>
<accession>A0ABD3EDT6</accession>
<dbReference type="AlphaFoldDB" id="A0ABD3EDT6"/>
<dbReference type="EMBL" id="JAVIJP010000005">
    <property type="protein sequence ID" value="KAL3652379.1"/>
    <property type="molecule type" value="Genomic_DNA"/>
</dbReference>
<gene>
    <name evidence="3" type="ORF">CASFOL_002060</name>
</gene>
<dbReference type="InterPro" id="IPR052806">
    <property type="entry name" value="Fasciclin-like_AGP"/>
</dbReference>
<comment type="similarity">
    <text evidence="1">Belongs to the fasciclin-like AGP family.</text>
</comment>
<name>A0ABD3EDT6_9LAMI</name>
<organism evidence="3 4">
    <name type="scientific">Castilleja foliolosa</name>
    <dbReference type="NCBI Taxonomy" id="1961234"/>
    <lineage>
        <taxon>Eukaryota</taxon>
        <taxon>Viridiplantae</taxon>
        <taxon>Streptophyta</taxon>
        <taxon>Embryophyta</taxon>
        <taxon>Tracheophyta</taxon>
        <taxon>Spermatophyta</taxon>
        <taxon>Magnoliopsida</taxon>
        <taxon>eudicotyledons</taxon>
        <taxon>Gunneridae</taxon>
        <taxon>Pentapetalae</taxon>
        <taxon>asterids</taxon>
        <taxon>lamiids</taxon>
        <taxon>Lamiales</taxon>
        <taxon>Orobanchaceae</taxon>
        <taxon>Pedicularideae</taxon>
        <taxon>Castillejinae</taxon>
        <taxon>Castilleja</taxon>
    </lineage>
</organism>
<protein>
    <recommendedName>
        <fullName evidence="2">FAS1 domain-containing protein</fullName>
    </recommendedName>
</protein>
<dbReference type="PANTHER" id="PTHR33985:SF19">
    <property type="entry name" value="FASCICLIN-LIKE ARABINOGALACTAN PROTEIN 21"/>
    <property type="match status" value="1"/>
</dbReference>
<comment type="caution">
    <text evidence="3">The sequence shown here is derived from an EMBL/GenBank/DDBJ whole genome shotgun (WGS) entry which is preliminary data.</text>
</comment>
<dbReference type="PANTHER" id="PTHR33985">
    <property type="entry name" value="OS02G0491300 PROTEIN-RELATED"/>
    <property type="match status" value="1"/>
</dbReference>
<proteinExistence type="inferred from homology"/>
<dbReference type="PROSITE" id="PS50213">
    <property type="entry name" value="FAS1"/>
    <property type="match status" value="1"/>
</dbReference>